<dbReference type="InterPro" id="IPR016040">
    <property type="entry name" value="NAD(P)-bd_dom"/>
</dbReference>
<dbReference type="CDD" id="cd05243">
    <property type="entry name" value="SDR_a5"/>
    <property type="match status" value="1"/>
</dbReference>
<evidence type="ECO:0000256" key="1">
    <source>
        <dbReference type="ARBA" id="ARBA00022531"/>
    </source>
</evidence>
<evidence type="ECO:0000259" key="3">
    <source>
        <dbReference type="Pfam" id="PF13460"/>
    </source>
</evidence>
<dbReference type="InterPro" id="IPR036291">
    <property type="entry name" value="NAD(P)-bd_dom_sf"/>
</dbReference>
<reference evidence="4" key="1">
    <citation type="submission" date="2024-06" db="EMBL/GenBank/DDBJ databases">
        <title>Kribbella sp. strain HUAS MG21 genome sequences.</title>
        <authorList>
            <person name="Mo P."/>
        </authorList>
    </citation>
    <scope>NUCLEOTIDE SEQUENCE</scope>
    <source>
        <strain evidence="4">HUAS MG21</strain>
    </source>
</reference>
<dbReference type="PANTHER" id="PTHR47128:SF2">
    <property type="entry name" value="PROTEIN HIGH CHLOROPHYLL FLUORESCENCE PHENOTYPE 244, CHLOROPLASTIC"/>
    <property type="match status" value="1"/>
</dbReference>
<keyword evidence="1" id="KW-0602">Photosynthesis</keyword>
<sequence>MLLVVGGTGDLGGRVVRLLAGQGHQVRCLVRDEASGLAVETVRGDGSGLGVETVRGDLTDPASLRAACQDVDTVVATATAIGRRLAGRPGPSIREVDGLGMLSLVDAAEQAGVRRFVYVSYAGVDAGLGTPLEEAKAAVEDRLRHSGLQRVVVRPDAFQEIHLGPIGRFDVANGKVSVIGRGDAKQRYVATDDIAALVAAVATEPDPPELIEVGGPEAISRNEAATIASGFAHRRVKVQRLPAPVARLAMRLLKRRNDGVASVLGAGLLQSLHDATWTDEPLRARGIVPRSASDFLRQEIT</sequence>
<dbReference type="GO" id="GO:0009523">
    <property type="term" value="C:photosystem II"/>
    <property type="evidence" value="ECO:0007669"/>
    <property type="project" value="UniProtKB-KW"/>
</dbReference>
<dbReference type="RefSeq" id="WP_350281395.1">
    <property type="nucleotide sequence ID" value="NZ_CP158165.1"/>
</dbReference>
<dbReference type="InterPro" id="IPR044256">
    <property type="entry name" value="HCF244-like"/>
</dbReference>
<dbReference type="Pfam" id="PF13460">
    <property type="entry name" value="NAD_binding_10"/>
    <property type="match status" value="1"/>
</dbReference>
<evidence type="ECO:0000256" key="2">
    <source>
        <dbReference type="ARBA" id="ARBA00023276"/>
    </source>
</evidence>
<dbReference type="GO" id="GO:0015979">
    <property type="term" value="P:photosynthesis"/>
    <property type="evidence" value="ECO:0007669"/>
    <property type="project" value="UniProtKB-KW"/>
</dbReference>
<keyword evidence="2" id="KW-0604">Photosystem II</keyword>
<dbReference type="EMBL" id="CP158165">
    <property type="protein sequence ID" value="XBV28644.1"/>
    <property type="molecule type" value="Genomic_DNA"/>
</dbReference>
<gene>
    <name evidence="4" type="ORF">ABN611_19870</name>
</gene>
<accession>A0AAU7TPD6</accession>
<name>A0AAU7TPD6_9ACTN</name>
<dbReference type="Gene3D" id="3.40.50.720">
    <property type="entry name" value="NAD(P)-binding Rossmann-like Domain"/>
    <property type="match status" value="1"/>
</dbReference>
<dbReference type="AlphaFoldDB" id="A0AAU7TPD6"/>
<dbReference type="PANTHER" id="PTHR47128">
    <property type="match status" value="1"/>
</dbReference>
<evidence type="ECO:0000313" key="4">
    <source>
        <dbReference type="EMBL" id="XBV28644.1"/>
    </source>
</evidence>
<proteinExistence type="predicted"/>
<protein>
    <submittedName>
        <fullName evidence="4">SDR family oxidoreductase</fullName>
    </submittedName>
</protein>
<organism evidence="4">
    <name type="scientific">Kribbella sp. HUAS MG21</name>
    <dbReference type="NCBI Taxonomy" id="3160966"/>
    <lineage>
        <taxon>Bacteria</taxon>
        <taxon>Bacillati</taxon>
        <taxon>Actinomycetota</taxon>
        <taxon>Actinomycetes</taxon>
        <taxon>Propionibacteriales</taxon>
        <taxon>Kribbellaceae</taxon>
        <taxon>Kribbella</taxon>
    </lineage>
</organism>
<feature type="domain" description="NAD(P)-binding" evidence="3">
    <location>
        <begin position="6"/>
        <end position="205"/>
    </location>
</feature>
<dbReference type="SUPFAM" id="SSF51735">
    <property type="entry name" value="NAD(P)-binding Rossmann-fold domains"/>
    <property type="match status" value="1"/>
</dbReference>